<evidence type="ECO:0000313" key="2">
    <source>
        <dbReference type="Proteomes" id="UP000504621"/>
    </source>
</evidence>
<name>A0A6J1B487_9ROSI</name>
<accession>A0A6J1B487</accession>
<sequence>MGRAAIAKSKILMLRGAKVVERSLSKIAGADKEITKDRRTKDKDIKDSSSWVPHPKSGIYFPKGHEWVMNDVPDDAASLGSPFWLRNVDGVEKPDPDQVSSHHHYCHANM</sequence>
<evidence type="ECO:0000313" key="3">
    <source>
        <dbReference type="RefSeq" id="XP_021293444.1"/>
    </source>
</evidence>
<keyword evidence="2" id="KW-1185">Reference proteome</keyword>
<dbReference type="OrthoDB" id="1930788at2759"/>
<protein>
    <submittedName>
        <fullName evidence="3">Uncharacterized protein LOC110423543</fullName>
    </submittedName>
</protein>
<feature type="region of interest" description="Disordered" evidence="1">
    <location>
        <begin position="29"/>
        <end position="50"/>
    </location>
</feature>
<dbReference type="PANTHER" id="PTHR35109">
    <property type="entry name" value="GLUTAMATE RACEMASE"/>
    <property type="match status" value="1"/>
</dbReference>
<evidence type="ECO:0000256" key="1">
    <source>
        <dbReference type="SAM" id="MobiDB-lite"/>
    </source>
</evidence>
<dbReference type="PANTHER" id="PTHR35109:SF1">
    <property type="entry name" value="GLUTAMATE RACEMASE"/>
    <property type="match status" value="1"/>
</dbReference>
<feature type="compositionally biased region" description="Basic and acidic residues" evidence="1">
    <location>
        <begin position="29"/>
        <end position="47"/>
    </location>
</feature>
<dbReference type="RefSeq" id="XP_021293444.1">
    <property type="nucleotide sequence ID" value="XM_021437769.1"/>
</dbReference>
<organism evidence="2 3">
    <name type="scientific">Herrania umbratica</name>
    <dbReference type="NCBI Taxonomy" id="108875"/>
    <lineage>
        <taxon>Eukaryota</taxon>
        <taxon>Viridiplantae</taxon>
        <taxon>Streptophyta</taxon>
        <taxon>Embryophyta</taxon>
        <taxon>Tracheophyta</taxon>
        <taxon>Spermatophyta</taxon>
        <taxon>Magnoliopsida</taxon>
        <taxon>eudicotyledons</taxon>
        <taxon>Gunneridae</taxon>
        <taxon>Pentapetalae</taxon>
        <taxon>rosids</taxon>
        <taxon>malvids</taxon>
        <taxon>Malvales</taxon>
        <taxon>Malvaceae</taxon>
        <taxon>Byttnerioideae</taxon>
        <taxon>Herrania</taxon>
    </lineage>
</organism>
<dbReference type="AlphaFoldDB" id="A0A6J1B487"/>
<dbReference type="Proteomes" id="UP000504621">
    <property type="component" value="Unplaced"/>
</dbReference>
<reference evidence="3" key="1">
    <citation type="submission" date="2025-08" db="UniProtKB">
        <authorList>
            <consortium name="RefSeq"/>
        </authorList>
    </citation>
    <scope>IDENTIFICATION</scope>
    <source>
        <tissue evidence="3">Leaf</tissue>
    </source>
</reference>
<proteinExistence type="predicted"/>
<gene>
    <name evidence="3" type="primary">LOC110423543</name>
</gene>
<dbReference type="GeneID" id="110423543"/>